<dbReference type="PANTHER" id="PTHR42788">
    <property type="entry name" value="TAURINE IMPORT ATP-BINDING PROTEIN-RELATED"/>
    <property type="match status" value="1"/>
</dbReference>
<accession>A0ABR6L5Q8</accession>
<dbReference type="InterPro" id="IPR050166">
    <property type="entry name" value="ABC_transporter_ATP-bind"/>
</dbReference>
<keyword evidence="3" id="KW-0547">Nucleotide-binding</keyword>
<evidence type="ECO:0000256" key="2">
    <source>
        <dbReference type="ARBA" id="ARBA00022448"/>
    </source>
</evidence>
<dbReference type="Proteomes" id="UP000539538">
    <property type="component" value="Unassembled WGS sequence"/>
</dbReference>
<evidence type="ECO:0000256" key="1">
    <source>
        <dbReference type="ARBA" id="ARBA00005417"/>
    </source>
</evidence>
<dbReference type="PROSITE" id="PS00211">
    <property type="entry name" value="ABC_TRANSPORTER_1"/>
    <property type="match status" value="1"/>
</dbReference>
<keyword evidence="2" id="KW-0813">Transport</keyword>
<dbReference type="InterPro" id="IPR003439">
    <property type="entry name" value="ABC_transporter-like_ATP-bd"/>
</dbReference>
<dbReference type="Gene3D" id="3.40.50.300">
    <property type="entry name" value="P-loop containing nucleotide triphosphate hydrolases"/>
    <property type="match status" value="1"/>
</dbReference>
<dbReference type="CDD" id="cd03293">
    <property type="entry name" value="ABC_NrtD_SsuB_transporters"/>
    <property type="match status" value="1"/>
</dbReference>
<reference evidence="6 7" key="1">
    <citation type="submission" date="2020-08" db="EMBL/GenBank/DDBJ databases">
        <title>Genomic Encyclopedia of Type Strains, Phase IV (KMG-IV): sequencing the most valuable type-strain genomes for metagenomic binning, comparative biology and taxonomic classification.</title>
        <authorList>
            <person name="Goeker M."/>
        </authorList>
    </citation>
    <scope>NUCLEOTIDE SEQUENCE [LARGE SCALE GENOMIC DNA]</scope>
    <source>
        <strain evidence="6 7">DSM 7050</strain>
    </source>
</reference>
<dbReference type="PANTHER" id="PTHR42788:SF13">
    <property type="entry name" value="ALIPHATIC SULFONATES IMPORT ATP-BINDING PROTEIN SSUB"/>
    <property type="match status" value="1"/>
</dbReference>
<evidence type="ECO:0000259" key="5">
    <source>
        <dbReference type="PROSITE" id="PS50893"/>
    </source>
</evidence>
<sequence length="308" mass="34217">MTQITVRDHILLSQSGGVNAKSCRRQCGAFVGTFGSQPDRSVRPVMSKAPGISIKNLSVSFRTKTSTVTALDDVSFDIAPGSFLSIVGPSGCGKTTLLKILSGVLQPTSGTVLFDGEPLSRLKTQGQVGYVFQRPLLLPWRTTLDNVMLTMEVARRGMSRAEREAEARRWLKIAGLQGFEERFPHELSGGMQQRVSICRALAFQPRILLMDEPFAALDEITRETLQEELLLLWAQTETTVVFITHSIPEAVLLSEQIVVMSARPGRVLERIPVPFERPRTEETRERPEFLALASHIRGLLRHRDPVTA</sequence>
<dbReference type="SUPFAM" id="SSF52540">
    <property type="entry name" value="P-loop containing nucleoside triphosphate hydrolases"/>
    <property type="match status" value="1"/>
</dbReference>
<dbReference type="InterPro" id="IPR017871">
    <property type="entry name" value="ABC_transporter-like_CS"/>
</dbReference>
<evidence type="ECO:0000256" key="3">
    <source>
        <dbReference type="ARBA" id="ARBA00022741"/>
    </source>
</evidence>
<gene>
    <name evidence="6" type="ORF">GGQ99_003919</name>
</gene>
<dbReference type="EMBL" id="JACHOT010000006">
    <property type="protein sequence ID" value="MBB4652143.1"/>
    <property type="molecule type" value="Genomic_DNA"/>
</dbReference>
<comment type="similarity">
    <text evidence="1">Belongs to the ABC transporter superfamily.</text>
</comment>
<organism evidence="6 7">
    <name type="scientific">Aminobacter niigataensis</name>
    <dbReference type="NCBI Taxonomy" id="83265"/>
    <lineage>
        <taxon>Bacteria</taxon>
        <taxon>Pseudomonadati</taxon>
        <taxon>Pseudomonadota</taxon>
        <taxon>Alphaproteobacteria</taxon>
        <taxon>Hyphomicrobiales</taxon>
        <taxon>Phyllobacteriaceae</taxon>
        <taxon>Aminobacter</taxon>
    </lineage>
</organism>
<feature type="domain" description="ABC transporter" evidence="5">
    <location>
        <begin position="54"/>
        <end position="287"/>
    </location>
</feature>
<name>A0ABR6L5Q8_9HYPH</name>
<dbReference type="Pfam" id="PF00005">
    <property type="entry name" value="ABC_tran"/>
    <property type="match status" value="1"/>
</dbReference>
<keyword evidence="4 6" id="KW-0067">ATP-binding</keyword>
<evidence type="ECO:0000313" key="7">
    <source>
        <dbReference type="Proteomes" id="UP000539538"/>
    </source>
</evidence>
<protein>
    <submittedName>
        <fullName evidence="6">NitT/TauT family transport system ATP-binding protein</fullName>
    </submittedName>
</protein>
<dbReference type="InterPro" id="IPR003593">
    <property type="entry name" value="AAA+_ATPase"/>
</dbReference>
<evidence type="ECO:0000256" key="4">
    <source>
        <dbReference type="ARBA" id="ARBA00022840"/>
    </source>
</evidence>
<dbReference type="InterPro" id="IPR027417">
    <property type="entry name" value="P-loop_NTPase"/>
</dbReference>
<dbReference type="PROSITE" id="PS50893">
    <property type="entry name" value="ABC_TRANSPORTER_2"/>
    <property type="match status" value="1"/>
</dbReference>
<dbReference type="SMART" id="SM00382">
    <property type="entry name" value="AAA"/>
    <property type="match status" value="1"/>
</dbReference>
<proteinExistence type="inferred from homology"/>
<keyword evidence="7" id="KW-1185">Reference proteome</keyword>
<comment type="caution">
    <text evidence="6">The sequence shown here is derived from an EMBL/GenBank/DDBJ whole genome shotgun (WGS) entry which is preliminary data.</text>
</comment>
<dbReference type="GO" id="GO:0005524">
    <property type="term" value="F:ATP binding"/>
    <property type="evidence" value="ECO:0007669"/>
    <property type="project" value="UniProtKB-KW"/>
</dbReference>
<evidence type="ECO:0000313" key="6">
    <source>
        <dbReference type="EMBL" id="MBB4652143.1"/>
    </source>
</evidence>